<dbReference type="PATRIC" id="fig|2041.4.peg.3450"/>
<dbReference type="InterPro" id="IPR030901">
    <property type="entry name" value="Thiaminase_BcmE"/>
</dbReference>
<dbReference type="InterPro" id="IPR054393">
    <property type="entry name" value="Thiaminase-1_dom"/>
</dbReference>
<sequence length="412" mass="44916">MPKDTPLLRPLRLPRPSTTTEPVLNVAIYPYLPRPLQFEDAIRAQWQAVRPDGPELNFVDYDCYSADPPSTLDVFTFDAIFINHFQTAGYLLPISEPLDGDFMDFAQRAVTVEGQVVAYPQLGCLSSLIVRSLDVDLLDAVGSDGILDVLGVATDPTTPQPPTDSGLLLDYTGRTTDACEYAQALQQQDHGYDVPFQPPPTVDENAIASLLNYTKAAGRAQAGYEDPASQRLQWFTTGSGRALAGVTESLATFPVDQIQNYTVRAKPLAPASAQGENCFFVDGVGINPRTPDTASAQALAQVMTSLQVLGQGCRARTADENPQYLIPARQSVLDDLANQYPLYSTIRTIVMGSPRHAFTVDASVRDWLTAQGAVIRDQLLENTVPENDTIVVNDHPIHPSLAHLPVNLARKR</sequence>
<dbReference type="KEGG" id="aer:AERYTH_16485"/>
<dbReference type="Pfam" id="PF22141">
    <property type="entry name" value="Thiaminase-1_dom"/>
    <property type="match status" value="1"/>
</dbReference>
<dbReference type="STRING" id="2041.AERYTH_16485"/>
<dbReference type="OrthoDB" id="2512181at2"/>
<proteinExistence type="predicted"/>
<dbReference type="EMBL" id="CP011502">
    <property type="protein sequence ID" value="ALX06179.1"/>
    <property type="molecule type" value="Genomic_DNA"/>
</dbReference>
<dbReference type="SUPFAM" id="SSF53850">
    <property type="entry name" value="Periplasmic binding protein-like II"/>
    <property type="match status" value="1"/>
</dbReference>
<dbReference type="RefSeq" id="WP_067860868.1">
    <property type="nucleotide sequence ID" value="NZ_CP011502.1"/>
</dbReference>
<evidence type="ECO:0000313" key="2">
    <source>
        <dbReference type="EMBL" id="ALX06179.1"/>
    </source>
</evidence>
<keyword evidence="3" id="KW-1185">Reference proteome</keyword>
<organism evidence="2 3">
    <name type="scientific">Aeromicrobium erythreum</name>
    <dbReference type="NCBI Taxonomy" id="2041"/>
    <lineage>
        <taxon>Bacteria</taxon>
        <taxon>Bacillati</taxon>
        <taxon>Actinomycetota</taxon>
        <taxon>Actinomycetes</taxon>
        <taxon>Propionibacteriales</taxon>
        <taxon>Nocardioidaceae</taxon>
        <taxon>Aeromicrobium</taxon>
    </lineage>
</organism>
<gene>
    <name evidence="2" type="ORF">AERYTH_16485</name>
</gene>
<dbReference type="NCBIfam" id="TIGR04541">
    <property type="entry name" value="thiaminase_BcmE"/>
    <property type="match status" value="1"/>
</dbReference>
<dbReference type="Gene3D" id="3.40.190.10">
    <property type="entry name" value="Periplasmic binding protein-like II"/>
    <property type="match status" value="2"/>
</dbReference>
<accession>A0A0U3KNV7</accession>
<reference evidence="2 3" key="1">
    <citation type="journal article" date="1991" name="Int. J. Syst. Bacteriol.">
        <title>Description of the erythromycin-producing bacterium Arthrobacter sp. strain NRRL B-3381 as Aeromicrobium erythreum gen. nov., sp. nov.</title>
        <authorList>
            <person name="Miller E.S."/>
            <person name="Woese C.R."/>
            <person name="Brenner S."/>
        </authorList>
    </citation>
    <scope>NUCLEOTIDE SEQUENCE [LARGE SCALE GENOMIC DNA]</scope>
    <source>
        <strain evidence="2 3">AR18</strain>
    </source>
</reference>
<evidence type="ECO:0000259" key="1">
    <source>
        <dbReference type="Pfam" id="PF22141"/>
    </source>
</evidence>
<dbReference type="AlphaFoldDB" id="A0A0U3KNV7"/>
<feature type="domain" description="Thiaminase-1 insert" evidence="1">
    <location>
        <begin position="156"/>
        <end position="260"/>
    </location>
</feature>
<name>A0A0U3KNV7_9ACTN</name>
<dbReference type="Proteomes" id="UP000067689">
    <property type="component" value="Chromosome"/>
</dbReference>
<evidence type="ECO:0000313" key="3">
    <source>
        <dbReference type="Proteomes" id="UP000067689"/>
    </source>
</evidence>
<protein>
    <recommendedName>
        <fullName evidence="1">Thiaminase-1 insert domain-containing protein</fullName>
    </recommendedName>
</protein>